<dbReference type="PANTHER" id="PTHR22950:SF677">
    <property type="entry name" value="AMINO ACID TRANSPORTER TRANSMEMBRANE DOMAIN-CONTAINING PROTEIN"/>
    <property type="match status" value="1"/>
</dbReference>
<proteinExistence type="predicted"/>
<name>F0YDI5_AURAN</name>
<dbReference type="InterPro" id="IPR008775">
    <property type="entry name" value="Phytyl_CoA_dOase-like"/>
</dbReference>
<feature type="compositionally biased region" description="Gly residues" evidence="5">
    <location>
        <begin position="37"/>
        <end position="56"/>
    </location>
</feature>
<dbReference type="KEGG" id="aaf:AURANDRAFT_71941"/>
<dbReference type="eggNOG" id="KOG1304">
    <property type="taxonomic scope" value="Eukaryota"/>
</dbReference>
<evidence type="ECO:0000256" key="1">
    <source>
        <dbReference type="ARBA" id="ARBA00004141"/>
    </source>
</evidence>
<feature type="transmembrane region" description="Helical" evidence="6">
    <location>
        <begin position="1121"/>
        <end position="1138"/>
    </location>
</feature>
<reference evidence="8 9" key="1">
    <citation type="journal article" date="2011" name="Proc. Natl. Acad. Sci. U.S.A.">
        <title>Niche of harmful alga Aureococcus anophagefferens revealed through ecogenomics.</title>
        <authorList>
            <person name="Gobler C.J."/>
            <person name="Berry D.L."/>
            <person name="Dyhrman S.T."/>
            <person name="Wilhelm S.W."/>
            <person name="Salamov A."/>
            <person name="Lobanov A.V."/>
            <person name="Zhang Y."/>
            <person name="Collier J.L."/>
            <person name="Wurch L.L."/>
            <person name="Kustka A.B."/>
            <person name="Dill B.D."/>
            <person name="Shah M."/>
            <person name="VerBerkmoes N.C."/>
            <person name="Kuo A."/>
            <person name="Terry A."/>
            <person name="Pangilinan J."/>
            <person name="Lindquist E.A."/>
            <person name="Lucas S."/>
            <person name="Paulsen I.T."/>
            <person name="Hattenrath-Lehmann T.K."/>
            <person name="Talmage S.C."/>
            <person name="Walker E.A."/>
            <person name="Koch F."/>
            <person name="Burson A.M."/>
            <person name="Marcoval M.A."/>
            <person name="Tang Y.Z."/>
            <person name="Lecleir G.R."/>
            <person name="Coyne K.J."/>
            <person name="Berg G.M."/>
            <person name="Bertrand E.M."/>
            <person name="Saito M.A."/>
            <person name="Gladyshev V.N."/>
            <person name="Grigoriev I.V."/>
        </authorList>
    </citation>
    <scope>NUCLEOTIDE SEQUENCE [LARGE SCALE GENOMIC DNA]</scope>
    <source>
        <strain evidence="9">CCMP 1984</strain>
    </source>
</reference>
<feature type="region of interest" description="Disordered" evidence="5">
    <location>
        <begin position="384"/>
        <end position="429"/>
    </location>
</feature>
<dbReference type="InParanoid" id="F0YDI5"/>
<evidence type="ECO:0000256" key="3">
    <source>
        <dbReference type="ARBA" id="ARBA00022989"/>
    </source>
</evidence>
<evidence type="ECO:0000256" key="5">
    <source>
        <dbReference type="SAM" id="MobiDB-lite"/>
    </source>
</evidence>
<dbReference type="GO" id="GO:0005774">
    <property type="term" value="C:vacuolar membrane"/>
    <property type="evidence" value="ECO:0007669"/>
    <property type="project" value="TreeGrafter"/>
</dbReference>
<feature type="transmembrane region" description="Helical" evidence="6">
    <location>
        <begin position="1159"/>
        <end position="1183"/>
    </location>
</feature>
<dbReference type="Pfam" id="PF05721">
    <property type="entry name" value="PhyH"/>
    <property type="match status" value="1"/>
</dbReference>
<feature type="compositionally biased region" description="Low complexity" evidence="5">
    <location>
        <begin position="384"/>
        <end position="397"/>
    </location>
</feature>
<feature type="transmembrane region" description="Helical" evidence="6">
    <location>
        <begin position="1326"/>
        <end position="1349"/>
    </location>
</feature>
<keyword evidence="3 6" id="KW-1133">Transmembrane helix</keyword>
<dbReference type="RefSeq" id="XP_009038542.1">
    <property type="nucleotide sequence ID" value="XM_009040294.1"/>
</dbReference>
<feature type="transmembrane region" description="Helical" evidence="6">
    <location>
        <begin position="1063"/>
        <end position="1080"/>
    </location>
</feature>
<evidence type="ECO:0000256" key="4">
    <source>
        <dbReference type="ARBA" id="ARBA00023136"/>
    </source>
</evidence>
<feature type="region of interest" description="Disordered" evidence="5">
    <location>
        <begin position="1"/>
        <end position="56"/>
    </location>
</feature>
<feature type="transmembrane region" description="Helical" evidence="6">
    <location>
        <begin position="1300"/>
        <end position="1320"/>
    </location>
</feature>
<evidence type="ECO:0000259" key="7">
    <source>
        <dbReference type="Pfam" id="PF01490"/>
    </source>
</evidence>
<gene>
    <name evidence="8" type="primary">AOT15</name>
    <name evidence="8" type="ORF">AURANDRAFT_71941</name>
</gene>
<evidence type="ECO:0000256" key="6">
    <source>
        <dbReference type="SAM" id="Phobius"/>
    </source>
</evidence>
<evidence type="ECO:0000256" key="2">
    <source>
        <dbReference type="ARBA" id="ARBA00022692"/>
    </source>
</evidence>
<feature type="transmembrane region" description="Helical" evidence="6">
    <location>
        <begin position="1089"/>
        <end position="1109"/>
    </location>
</feature>
<feature type="domain" description="Amino acid transporter transmembrane" evidence="7">
    <location>
        <begin position="945"/>
        <end position="1383"/>
    </location>
</feature>
<evidence type="ECO:0000313" key="8">
    <source>
        <dbReference type="EMBL" id="EGB06794.1"/>
    </source>
</evidence>
<dbReference type="Gene3D" id="2.60.120.620">
    <property type="entry name" value="q2cbj1_9rhob like domain"/>
    <property type="match status" value="1"/>
</dbReference>
<keyword evidence="2 6" id="KW-0812">Transmembrane</keyword>
<organism evidence="9">
    <name type="scientific">Aureococcus anophagefferens</name>
    <name type="common">Harmful bloom alga</name>
    <dbReference type="NCBI Taxonomy" id="44056"/>
    <lineage>
        <taxon>Eukaryota</taxon>
        <taxon>Sar</taxon>
        <taxon>Stramenopiles</taxon>
        <taxon>Ochrophyta</taxon>
        <taxon>Pelagophyceae</taxon>
        <taxon>Pelagomonadales</taxon>
        <taxon>Pelagomonadaceae</taxon>
        <taxon>Aureococcus</taxon>
    </lineage>
</organism>
<protein>
    <submittedName>
        <fullName evidence="8">Uncharacterized protein AOT15</fullName>
    </submittedName>
</protein>
<comment type="subcellular location">
    <subcellularLocation>
        <location evidence="1">Membrane</location>
        <topology evidence="1">Multi-pass membrane protein</topology>
    </subcellularLocation>
</comment>
<feature type="transmembrane region" description="Helical" evidence="6">
    <location>
        <begin position="970"/>
        <end position="992"/>
    </location>
</feature>
<dbReference type="EMBL" id="GL833133">
    <property type="protein sequence ID" value="EGB06794.1"/>
    <property type="molecule type" value="Genomic_DNA"/>
</dbReference>
<dbReference type="GO" id="GO:0015179">
    <property type="term" value="F:L-amino acid transmembrane transporter activity"/>
    <property type="evidence" value="ECO:0007669"/>
    <property type="project" value="TreeGrafter"/>
</dbReference>
<dbReference type="Proteomes" id="UP000002729">
    <property type="component" value="Unassembled WGS sequence"/>
</dbReference>
<feature type="transmembrane region" description="Helical" evidence="6">
    <location>
        <begin position="1361"/>
        <end position="1385"/>
    </location>
</feature>
<dbReference type="Gene3D" id="1.20.1740.10">
    <property type="entry name" value="Amino acid/polyamine transporter I"/>
    <property type="match status" value="1"/>
</dbReference>
<feature type="transmembrane region" description="Helical" evidence="6">
    <location>
        <begin position="1023"/>
        <end position="1043"/>
    </location>
</feature>
<feature type="transmembrane region" description="Helical" evidence="6">
    <location>
        <begin position="1203"/>
        <end position="1225"/>
    </location>
</feature>
<sequence>MSDGAPAPKKQKLMGMGKFKPTNPKKRKRSPNAPSPGGEGFGGQGGQGFGTGVAEGHGGRGGGYGSFADALRRLQLRERGGHLSAVAALRVADADDVTRAVRGAPSGPLADFFVHALKAAPPVDLDLLGAFASVLADRFDELSINQVSDVAVAIAKLRDPPAPLRSALAAAFRRGADPATWSNVPVTHAAVEHDDAGCVGGAGCGAGCAAGCVGGAGCGAAGCVGGAGCGGAATRPPAAARAAPKAIDAQAMELAAARNPRALRRKEHAEDLFQVWEAAEAAKADALAELDGCWLKTFQALESELEGVAAARAEAARDDATRAWTAKLEAREAEAARAAALAADDLARAHLQGVTAGVKRADAEAALVKEVAALKAAHGKELLAPGGQPGLLAKPAKAGGGPKPRRAARKPTPAELAELADEGERVPEDERVAFDETLLDSIRAYVEPAPDNKARAPAGAPSAMTARAQTWASSPGFGGAVSGRDTVVADVMQHVLWAAARAVRVAGGPIHLAEAQASSLLAAASVDLEPEPNVARELADNAYAAALAVATFAGAPRASAKALTVQWRRAPHHAEPTLVWGLAKVEAARHLGDACLPCVPRDAVRIVSFPHLACPICDQTFSSLGEVFDATAGQLHEGICPAGLPPKTPVGVYRLRWIHPKYIVGMHCCDDAWLEREIRLLEPTCCSDDELAREGATTIVGDERCAALARRCASAVEALAELQLPAVFVFMFDEAWALVRAHEAAVATQLPRNAKLNYDIYAWRVPYGSRGWAAHRDRDRCPIVDGKPCYATVWVALTDVLRDTSCIWYVPVSQALRASDDPLSAPRGGDDPLSLERAAEPVAESLPVRPGGAAIWGGSTVHWGGAHTNSTRGSRISLAFAVSTPEEMRDDEERVGAVHAWSGPGLKEAPSLLARLKLVCLQLHFYSDAASLDDELSELLDSLNMFFFSVKVTVGVGALALPQQVAAVGYVWSAVMLVLVGVAIWWGSAALLRAKRAVEESGTPVVTYQDVARGVLGVEGQRVVEVSIVAFQLGVCCVYFYFIADELADLFPASSGGLTRVEWILVLYPPVAVVSCLRYLRDMADVAKVAFFCYAVGVLGTLGYCVVRVERRGVVPRSEQTTAADIFSLFATLLYAFEGMPSCQIENTLFGGRRAMKRLLACVLCSVFTIFTTVAFLGALAFTDPSDPLTESVYDAYGGVLPTLLNVFVLVSVAMTYPLQFYAAVSLLERVIGFGPGATQARDAEVALGRSGSSGQLRSRADERPLLLADRPATIGGAPPEPEAAASVWITAEDGGWASVALRCALVAVTALVAIVVPSLSDLIDIIGALLAPWLALTIPALLDLCAGLSMKAYPMTPMDVSVASFVLTTSFILAICGTTSVIMAL</sequence>
<dbReference type="InterPro" id="IPR013057">
    <property type="entry name" value="AA_transpt_TM"/>
</dbReference>
<dbReference type="Pfam" id="PF01490">
    <property type="entry name" value="Aa_trans"/>
    <property type="match status" value="1"/>
</dbReference>
<keyword evidence="9" id="KW-1185">Reference proteome</keyword>
<keyword evidence="4 6" id="KW-0472">Membrane</keyword>
<dbReference type="OrthoDB" id="1684102at2759"/>
<accession>F0YDI5</accession>
<dbReference type="PANTHER" id="PTHR22950">
    <property type="entry name" value="AMINO ACID TRANSPORTER"/>
    <property type="match status" value="1"/>
</dbReference>
<dbReference type="SUPFAM" id="SSF51197">
    <property type="entry name" value="Clavaminate synthase-like"/>
    <property type="match status" value="1"/>
</dbReference>
<dbReference type="GeneID" id="20228471"/>
<evidence type="ECO:0000313" key="9">
    <source>
        <dbReference type="Proteomes" id="UP000002729"/>
    </source>
</evidence>